<dbReference type="EMBL" id="CP003190">
    <property type="protein sequence ID" value="AGL82603.1"/>
    <property type="molecule type" value="Genomic_DNA"/>
</dbReference>
<dbReference type="eggNOG" id="COG4367">
    <property type="taxonomic scope" value="Bacteria"/>
</dbReference>
<accession>A0A2C9EG34</accession>
<evidence type="ECO:0000313" key="2">
    <source>
        <dbReference type="Proteomes" id="UP000013940"/>
    </source>
</evidence>
<dbReference type="Proteomes" id="UP000013940">
    <property type="component" value="Chromosome"/>
</dbReference>
<evidence type="ECO:0000313" key="1">
    <source>
        <dbReference type="EMBL" id="AGL82603.1"/>
    </source>
</evidence>
<name>A0A2C9EG34_PSEPH</name>
<proteinExistence type="predicted"/>
<reference evidence="2" key="1">
    <citation type="journal article" date="2014" name="Genome Announc.">
        <title>Full-genome sequence of the plant growth-promoting bacterium Pseudomonas protegens CHA0.</title>
        <authorList>
            <person name="Jousset A."/>
            <person name="Schuldes J."/>
            <person name="Keel C."/>
            <person name="Maurhofer M."/>
            <person name="Daniel R."/>
            <person name="Scheu S."/>
            <person name="Thuermer A."/>
        </authorList>
    </citation>
    <scope>NUCLEOTIDE SEQUENCE [LARGE SCALE GENOMIC DNA]</scope>
    <source>
        <strain evidence="2">DSM 19095 / LMG 27888 / CFBP 6595 / CHA0</strain>
    </source>
</reference>
<protein>
    <submittedName>
        <fullName evidence="1">Uncharacterized protein</fullName>
    </submittedName>
</protein>
<dbReference type="GeneID" id="57473793"/>
<sequence length="564" mass="63675">MNLRPPASVMKAARLGAFHQSRLSFMRQLLRRLKAENWQFQRPLWTLDSQGVGRAVYTATGPQRSYSLVAFAHDLDPALRSDRVIATAWDATFALFDGIPDAADLDRLEANVPKQEAGRISSRELCMARANRSVRLFDHVIEALAAGRQPQREFIDEVGYLMRTTAVYGSGKFGAADRESIAQRPELAAPFQAEMLTVFLIRAFTLDLVEHLAQARAPRQAVTLEPQLRRRLGIGNSTGLGMAPFLLNHPVLLNNWVQARETALQRVRAVRQPSAAERQRFVEFLTRAQAGIGHWHSEHELQHGRILQLQGDLQRLEHHLASGILEQDSPWDELYRWAEGALSLEAQECLVSLLLEPYGHLVDELGAGMQADEQASFSVDGSMSIGRLRQILDEHYSWVAAIDFSSQASRALFWYVSEEKLEPRIGQRFAEPGQDLEQPLAVARDIAQLQAALPGWSDAQSVASFLLRHPEHRHSLRRVQLAPAFPYADIQDNLIDQALLPIDLLRCKLSFFGATHFDPRSDRWVRITLYQNAPFPHELGQMAADDWSYPNLDSQEQRRACLVE</sequence>
<dbReference type="KEGG" id="pprc:PFLCHA0_c08090"/>
<dbReference type="HOGENOM" id="CLU_493377_0_0_6"/>
<organism evidence="1 2">
    <name type="scientific">Pseudomonas protegens (strain DSM 19095 / LMG 27888 / CFBP 6595 / CHA0)</name>
    <dbReference type="NCBI Taxonomy" id="1124983"/>
    <lineage>
        <taxon>Bacteria</taxon>
        <taxon>Pseudomonadati</taxon>
        <taxon>Pseudomonadota</taxon>
        <taxon>Gammaproteobacteria</taxon>
        <taxon>Pseudomonadales</taxon>
        <taxon>Pseudomonadaceae</taxon>
        <taxon>Pseudomonas</taxon>
    </lineage>
</organism>
<gene>
    <name evidence="1" type="ORF">PFLCHA0_c08090</name>
</gene>
<dbReference type="AlphaFoldDB" id="A0A2C9EG34"/>
<dbReference type="RefSeq" id="WP_015634085.1">
    <property type="nucleotide sequence ID" value="NC_021237.1"/>
</dbReference>